<dbReference type="Proteomes" id="UP000191144">
    <property type="component" value="Chromosome F"/>
</dbReference>
<dbReference type="AlphaFoldDB" id="A0A1G4JUZ6"/>
<dbReference type="Gene3D" id="3.30.70.330">
    <property type="match status" value="1"/>
</dbReference>
<dbReference type="SUPFAM" id="SSF54928">
    <property type="entry name" value="RNA-binding domain, RBD"/>
    <property type="match status" value="1"/>
</dbReference>
<sequence>MVASGKRALLEPGEPDLSSKKSRPLEQPPKPEPKKSLYVNNINDSIKLGTLRESLFLMFSAFGEVLQVKVSKATRGQAFVVLKSADEANLAMTSLQKEPFFGKPLHIGFARTESNLVATTADGDLNAPDLAPHGVTK</sequence>
<proteinExistence type="predicted"/>
<organism evidence="4 5">
    <name type="scientific">Lachancea meyersii CBS 8951</name>
    <dbReference type="NCBI Taxonomy" id="1266667"/>
    <lineage>
        <taxon>Eukaryota</taxon>
        <taxon>Fungi</taxon>
        <taxon>Dikarya</taxon>
        <taxon>Ascomycota</taxon>
        <taxon>Saccharomycotina</taxon>
        <taxon>Saccharomycetes</taxon>
        <taxon>Saccharomycetales</taxon>
        <taxon>Saccharomycetaceae</taxon>
        <taxon>Lachancea</taxon>
    </lineage>
</organism>
<dbReference type="OrthoDB" id="277802at2759"/>
<feature type="region of interest" description="Disordered" evidence="2">
    <location>
        <begin position="1"/>
        <end position="37"/>
    </location>
</feature>
<evidence type="ECO:0000256" key="2">
    <source>
        <dbReference type="SAM" id="MobiDB-lite"/>
    </source>
</evidence>
<dbReference type="InterPro" id="IPR012677">
    <property type="entry name" value="Nucleotide-bd_a/b_plait_sf"/>
</dbReference>
<keyword evidence="5" id="KW-1185">Reference proteome</keyword>
<feature type="domain" description="RRM" evidence="3">
    <location>
        <begin position="35"/>
        <end position="112"/>
    </location>
</feature>
<evidence type="ECO:0000313" key="5">
    <source>
        <dbReference type="Proteomes" id="UP000191144"/>
    </source>
</evidence>
<name>A0A1G4JUZ6_9SACH</name>
<protein>
    <submittedName>
        <fullName evidence="4">LAME_0F09010g1_1</fullName>
    </submittedName>
</protein>
<dbReference type="PROSITE" id="PS50102">
    <property type="entry name" value="RRM"/>
    <property type="match status" value="1"/>
</dbReference>
<dbReference type="EMBL" id="LT598477">
    <property type="protein sequence ID" value="SCU94747.1"/>
    <property type="molecule type" value="Genomic_DNA"/>
</dbReference>
<evidence type="ECO:0000313" key="4">
    <source>
        <dbReference type="EMBL" id="SCU94747.1"/>
    </source>
</evidence>
<keyword evidence="1" id="KW-0694">RNA-binding</keyword>
<dbReference type="GO" id="GO:0003723">
    <property type="term" value="F:RNA binding"/>
    <property type="evidence" value="ECO:0007669"/>
    <property type="project" value="UniProtKB-UniRule"/>
</dbReference>
<dbReference type="SMART" id="SM00360">
    <property type="entry name" value="RRM"/>
    <property type="match status" value="1"/>
</dbReference>
<reference evidence="5" key="1">
    <citation type="submission" date="2016-03" db="EMBL/GenBank/DDBJ databases">
        <authorList>
            <person name="Devillers Hugo."/>
        </authorList>
    </citation>
    <scope>NUCLEOTIDE SEQUENCE [LARGE SCALE GENOMIC DNA]</scope>
</reference>
<evidence type="ECO:0000256" key="1">
    <source>
        <dbReference type="PROSITE-ProRule" id="PRU00176"/>
    </source>
</evidence>
<evidence type="ECO:0000259" key="3">
    <source>
        <dbReference type="PROSITE" id="PS50102"/>
    </source>
</evidence>
<dbReference type="Pfam" id="PF13893">
    <property type="entry name" value="RRM_5"/>
    <property type="match status" value="1"/>
</dbReference>
<gene>
    <name evidence="4" type="ORF">LAME_0F09010G</name>
</gene>
<accession>A0A1G4JUZ6</accession>
<dbReference type="CDD" id="cd12246">
    <property type="entry name" value="RRM1_U1A_like"/>
    <property type="match status" value="1"/>
</dbReference>
<dbReference type="InterPro" id="IPR035979">
    <property type="entry name" value="RBD_domain_sf"/>
</dbReference>
<dbReference type="InterPro" id="IPR000504">
    <property type="entry name" value="RRM_dom"/>
</dbReference>